<evidence type="ECO:0000259" key="2">
    <source>
        <dbReference type="PROSITE" id="PS50994"/>
    </source>
</evidence>
<dbReference type="OrthoDB" id="9798623at2"/>
<dbReference type="InterPro" id="IPR001584">
    <property type="entry name" value="Integrase_cat-core"/>
</dbReference>
<sequence>MTVSQEMDAEIRRLFFAEHWKRGTIVVQLGVHLDVVKRVTGSVGMKQGTVRMGPRTLDPYIPFIDETLERYPKLRATRILDMIRGRGYAGSVGTLRRYVKKARPKPKAEAFLRIETLPGEQAQVDWAHVGELVVPGGKRPLWAFVMVLAYSRASFAELVPSLDVHSLRRSLVRAAEHFGGLPRQWLFDNAKTVVIERHGDVARFHPILLDVAASLHVQPRLCTPGKPHEKGGVERAIRFFKERFFAARSFHSIEHGNAQLRTFIAEIADARPHPRTPERSVAQVFEEEKPRLLSLPNPLPDTDLVTPVAVDKTAFVRLDTNRYSVPPAFASQSLTLVASDTHVRLLDGDREVARHERCWGRNQWREAPEHRAELVEQKKAARDLKGRDRLRVEIPAIDVLYERWVEHERSLGAMVTRTLGLLDAYGPAVLQRAVAQMIERGTHDPGALAILCEQERHQTNAAPLVPHFADHVRERDVIPHDLGGYDG</sequence>
<dbReference type="EMBL" id="SSMQ01000170">
    <property type="protein sequence ID" value="TKC88863.1"/>
    <property type="molecule type" value="Genomic_DNA"/>
</dbReference>
<evidence type="ECO:0000313" key="3">
    <source>
        <dbReference type="EMBL" id="TKC88863.1"/>
    </source>
</evidence>
<dbReference type="InterPro" id="IPR012337">
    <property type="entry name" value="RNaseH-like_sf"/>
</dbReference>
<accession>A0A4U1I663</accession>
<dbReference type="SUPFAM" id="SSF53098">
    <property type="entry name" value="Ribonuclease H-like"/>
    <property type="match status" value="1"/>
</dbReference>
<dbReference type="AlphaFoldDB" id="A0A4U1I663"/>
<protein>
    <submittedName>
        <fullName evidence="3">IS21 family transposase</fullName>
    </submittedName>
</protein>
<feature type="domain" description="Integrase catalytic" evidence="2">
    <location>
        <begin position="114"/>
        <end position="288"/>
    </location>
</feature>
<dbReference type="PANTHER" id="PTHR35004">
    <property type="entry name" value="TRANSPOSASE RV3428C-RELATED"/>
    <property type="match status" value="1"/>
</dbReference>
<evidence type="ECO:0000256" key="1">
    <source>
        <dbReference type="ARBA" id="ARBA00009277"/>
    </source>
</evidence>
<evidence type="ECO:0000313" key="4">
    <source>
        <dbReference type="Proteomes" id="UP000309215"/>
    </source>
</evidence>
<comment type="caution">
    <text evidence="3">The sequence shown here is derived from an EMBL/GenBank/DDBJ whole genome shotgun (WGS) entry which is preliminary data.</text>
</comment>
<dbReference type="PROSITE" id="PS50994">
    <property type="entry name" value="INTEGRASE"/>
    <property type="match status" value="1"/>
</dbReference>
<organism evidence="3 4">
    <name type="scientific">Polyangium fumosum</name>
    <dbReference type="NCBI Taxonomy" id="889272"/>
    <lineage>
        <taxon>Bacteria</taxon>
        <taxon>Pseudomonadati</taxon>
        <taxon>Myxococcota</taxon>
        <taxon>Polyangia</taxon>
        <taxon>Polyangiales</taxon>
        <taxon>Polyangiaceae</taxon>
        <taxon>Polyangium</taxon>
    </lineage>
</organism>
<proteinExistence type="inferred from homology"/>
<keyword evidence="4" id="KW-1185">Reference proteome</keyword>
<comment type="similarity">
    <text evidence="1">Belongs to the transposase IS21/IS408/IS1162 family.</text>
</comment>
<dbReference type="PANTHER" id="PTHR35004:SF7">
    <property type="entry name" value="INTEGRASE PROTEIN"/>
    <property type="match status" value="1"/>
</dbReference>
<dbReference type="InterPro" id="IPR036397">
    <property type="entry name" value="RNaseH_sf"/>
</dbReference>
<dbReference type="Pfam" id="PF00665">
    <property type="entry name" value="rve"/>
    <property type="match status" value="1"/>
</dbReference>
<dbReference type="Proteomes" id="UP000309215">
    <property type="component" value="Unassembled WGS sequence"/>
</dbReference>
<dbReference type="Pfam" id="PF22483">
    <property type="entry name" value="Mu-transpos_C_2"/>
    <property type="match status" value="1"/>
</dbReference>
<reference evidence="3 4" key="1">
    <citation type="submission" date="2019-04" db="EMBL/GenBank/DDBJ databases">
        <authorList>
            <person name="Li Y."/>
            <person name="Wang J."/>
        </authorList>
    </citation>
    <scope>NUCLEOTIDE SEQUENCE [LARGE SCALE GENOMIC DNA]</scope>
    <source>
        <strain evidence="3 4">DSM 14668</strain>
    </source>
</reference>
<dbReference type="NCBIfam" id="NF033546">
    <property type="entry name" value="transpos_IS21"/>
    <property type="match status" value="1"/>
</dbReference>
<gene>
    <name evidence="3" type="ORF">E8A74_51475</name>
</gene>
<dbReference type="GO" id="GO:0015074">
    <property type="term" value="P:DNA integration"/>
    <property type="evidence" value="ECO:0007669"/>
    <property type="project" value="InterPro"/>
</dbReference>
<dbReference type="InterPro" id="IPR054353">
    <property type="entry name" value="IstA-like_C"/>
</dbReference>
<dbReference type="RefSeq" id="WP_136936565.1">
    <property type="nucleotide sequence ID" value="NZ_SSMQ01000170.1"/>
</dbReference>
<name>A0A4U1I663_9BACT</name>
<dbReference type="GO" id="GO:0003676">
    <property type="term" value="F:nucleic acid binding"/>
    <property type="evidence" value="ECO:0007669"/>
    <property type="project" value="InterPro"/>
</dbReference>
<dbReference type="Gene3D" id="3.30.420.10">
    <property type="entry name" value="Ribonuclease H-like superfamily/Ribonuclease H"/>
    <property type="match status" value="1"/>
</dbReference>